<evidence type="ECO:0008006" key="3">
    <source>
        <dbReference type="Google" id="ProtNLM"/>
    </source>
</evidence>
<dbReference type="EMBL" id="CP053586">
    <property type="protein sequence ID" value="WNZ25607.1"/>
    <property type="molecule type" value="Genomic_DNA"/>
</dbReference>
<evidence type="ECO:0000256" key="1">
    <source>
        <dbReference type="SAM" id="SignalP"/>
    </source>
</evidence>
<evidence type="ECO:0000313" key="2">
    <source>
        <dbReference type="EMBL" id="WNZ25607.1"/>
    </source>
</evidence>
<organism evidence="2">
    <name type="scientific">Leptolyngbya sp. NK1-12</name>
    <dbReference type="NCBI Taxonomy" id="2547451"/>
    <lineage>
        <taxon>Bacteria</taxon>
        <taxon>Bacillati</taxon>
        <taxon>Cyanobacteriota</taxon>
        <taxon>Cyanophyceae</taxon>
        <taxon>Leptolyngbyales</taxon>
        <taxon>Leptolyngbyaceae</taxon>
        <taxon>Leptolyngbya group</taxon>
        <taxon>Leptolyngbya</taxon>
    </lineage>
</organism>
<proteinExistence type="predicted"/>
<feature type="chain" id="PRO_5041732206" description="G5 domain-containing protein" evidence="1">
    <location>
        <begin position="25"/>
        <end position="201"/>
    </location>
</feature>
<gene>
    <name evidence="2" type="ORF">HJG54_24060</name>
</gene>
<name>A0AA97AMD6_9CYAN</name>
<dbReference type="AlphaFoldDB" id="A0AA97AMD6"/>
<accession>A0AA97AMD6</accession>
<feature type="signal peptide" evidence="1">
    <location>
        <begin position="1"/>
        <end position="24"/>
    </location>
</feature>
<reference evidence="2" key="1">
    <citation type="submission" date="2020-05" db="EMBL/GenBank/DDBJ databases">
        <authorList>
            <person name="Zhu T."/>
            <person name="Keshari N."/>
            <person name="Lu X."/>
        </authorList>
    </citation>
    <scope>NUCLEOTIDE SEQUENCE</scope>
    <source>
        <strain evidence="2">NK1-12</strain>
    </source>
</reference>
<sequence>MKSQISNSRKLLSFALVLSLIPLASCRVEQEQAGELPDVDVSVEPGQLPQYDIQGPDVNVGVTERTVTVPKVVVVQEEQTVQVPYIDVDVPGAERQERTITAEVEVPSAGYNLSVQDVYTVNNELWVISRLEETDPNAPRAVTRVSDRIVINAPTIPVRHYIIGERPSGVFNEQYEFIGNRQQILPQLEAGRQLYEREATG</sequence>
<keyword evidence="1" id="KW-0732">Signal</keyword>
<protein>
    <recommendedName>
        <fullName evidence="3">G5 domain-containing protein</fullName>
    </recommendedName>
</protein>